<accession>A0A1B0DAT2</accession>
<evidence type="ECO:0000313" key="2">
    <source>
        <dbReference type="Proteomes" id="UP000092462"/>
    </source>
</evidence>
<evidence type="ECO:0000313" key="1">
    <source>
        <dbReference type="EnsemblMetazoa" id="PPAI004787-PA"/>
    </source>
</evidence>
<name>A0A1B0DAT2_PHLPP</name>
<keyword evidence="2" id="KW-1185">Reference proteome</keyword>
<dbReference type="EnsemblMetazoa" id="PPAI004787-RA">
    <property type="protein sequence ID" value="PPAI004787-PA"/>
    <property type="gene ID" value="PPAI004787"/>
</dbReference>
<protein>
    <submittedName>
        <fullName evidence="1">Uncharacterized protein</fullName>
    </submittedName>
</protein>
<dbReference type="EMBL" id="AJVK01029290">
    <property type="status" value="NOT_ANNOTATED_CDS"/>
    <property type="molecule type" value="Genomic_DNA"/>
</dbReference>
<reference evidence="1" key="1">
    <citation type="submission" date="2022-08" db="UniProtKB">
        <authorList>
            <consortium name="EnsemblMetazoa"/>
        </authorList>
    </citation>
    <scope>IDENTIFICATION</scope>
    <source>
        <strain evidence="1">Israel</strain>
    </source>
</reference>
<dbReference type="Proteomes" id="UP000092462">
    <property type="component" value="Unassembled WGS sequence"/>
</dbReference>
<dbReference type="AlphaFoldDB" id="A0A1B0DAT2"/>
<proteinExistence type="predicted"/>
<dbReference type="VEuPathDB" id="VectorBase:PPAI004787"/>
<sequence>MAWRLRWDIMRNRNSRRDSEVVFSMVASRISNSTRMSLSHLMLK</sequence>
<organism evidence="1 2">
    <name type="scientific">Phlebotomus papatasi</name>
    <name type="common">Sandfly</name>
    <dbReference type="NCBI Taxonomy" id="29031"/>
    <lineage>
        <taxon>Eukaryota</taxon>
        <taxon>Metazoa</taxon>
        <taxon>Ecdysozoa</taxon>
        <taxon>Arthropoda</taxon>
        <taxon>Hexapoda</taxon>
        <taxon>Insecta</taxon>
        <taxon>Pterygota</taxon>
        <taxon>Neoptera</taxon>
        <taxon>Endopterygota</taxon>
        <taxon>Diptera</taxon>
        <taxon>Nematocera</taxon>
        <taxon>Psychodoidea</taxon>
        <taxon>Psychodidae</taxon>
        <taxon>Phlebotomus</taxon>
        <taxon>Phlebotomus</taxon>
    </lineage>
</organism>